<accession>A0A5N0TKK6</accession>
<name>A0A5N0TKK6_9MICO</name>
<dbReference type="GO" id="GO:0016740">
    <property type="term" value="F:transferase activity"/>
    <property type="evidence" value="ECO:0007669"/>
    <property type="project" value="UniProtKB-KW"/>
</dbReference>
<dbReference type="EMBL" id="VYUY01000005">
    <property type="protein sequence ID" value="KAA9135532.1"/>
    <property type="molecule type" value="Genomic_DNA"/>
</dbReference>
<dbReference type="InterPro" id="IPR055050">
    <property type="entry name" value="WsaF_C"/>
</dbReference>
<sequence>MMEAARVAGFTNTLLFYDRYRSDHAHNTEVIRSAWPWLECEVEPVGETLIGFDGVIASSWPTAHVAARRRLPGQPVIYFVQDFEPYFYPRGSEYAIAQDSYRLGHRNVSLGAMVRDTLAAELSVESDYVPFGCDTDVYGLRAPTIPRSGVVFYAKRGNDRRGHRLAVLALSEFHRRHPDQPIHTYGDAPRDLPFPVIDHGGLPPARLNELYNSVIAGVAMSFTNISLVAEEMLAAGVVPVVNDSPLARADLANPHVAWADPTPLGIADALSAAVTQPALDARARAVSASVATAGWAETGRLFAGVIAEELDPLTGTAGNDLPRSREKGSDHAR</sequence>
<comment type="caution">
    <text evidence="4">The sequence shown here is derived from an EMBL/GenBank/DDBJ whole genome shotgun (WGS) entry which is preliminary data.</text>
</comment>
<feature type="domain" description="WsaF C-terminal" evidence="3">
    <location>
        <begin position="150"/>
        <end position="270"/>
    </location>
</feature>
<gene>
    <name evidence="4" type="ORF">F6B40_03185</name>
</gene>
<dbReference type="GO" id="GO:0030247">
    <property type="term" value="F:polysaccharide binding"/>
    <property type="evidence" value="ECO:0007669"/>
    <property type="project" value="InterPro"/>
</dbReference>
<organism evidence="4 5">
    <name type="scientific">Microbacterium caowuchunii</name>
    <dbReference type="NCBI Taxonomy" id="2614638"/>
    <lineage>
        <taxon>Bacteria</taxon>
        <taxon>Bacillati</taxon>
        <taxon>Actinomycetota</taxon>
        <taxon>Actinomycetes</taxon>
        <taxon>Micrococcales</taxon>
        <taxon>Microbacteriaceae</taxon>
        <taxon>Microbacterium</taxon>
    </lineage>
</organism>
<dbReference type="Pfam" id="PF21374">
    <property type="entry name" value="WsaF_N"/>
    <property type="match status" value="1"/>
</dbReference>
<dbReference type="Gene3D" id="3.40.50.2000">
    <property type="entry name" value="Glycogen Phosphorylase B"/>
    <property type="match status" value="1"/>
</dbReference>
<dbReference type="SUPFAM" id="SSF53756">
    <property type="entry name" value="UDP-Glycosyltransferase/glycogen phosphorylase"/>
    <property type="match status" value="1"/>
</dbReference>
<evidence type="ECO:0000313" key="4">
    <source>
        <dbReference type="EMBL" id="KAA9135532.1"/>
    </source>
</evidence>
<dbReference type="RefSeq" id="WP_150892071.1">
    <property type="nucleotide sequence ID" value="NZ_VYUY01000005.1"/>
</dbReference>
<reference evidence="5" key="1">
    <citation type="submission" date="2019-09" db="EMBL/GenBank/DDBJ databases">
        <title>Mumia zhuanghuii sp. nov. isolated from the intestinal contents of plateau pika (Ochotona curzoniae) in the Qinghai-Tibet plateau of China.</title>
        <authorList>
            <person name="Tian Z."/>
        </authorList>
    </citation>
    <scope>NUCLEOTIDE SEQUENCE [LARGE SCALE GENOMIC DNA]</scope>
    <source>
        <strain evidence="5">L-033</strain>
    </source>
</reference>
<dbReference type="Gene3D" id="3.40.50.11090">
    <property type="match status" value="1"/>
</dbReference>
<evidence type="ECO:0000259" key="3">
    <source>
        <dbReference type="Pfam" id="PF22772"/>
    </source>
</evidence>
<proteinExistence type="predicted"/>
<dbReference type="AlphaFoldDB" id="A0A5N0TKK6"/>
<evidence type="ECO:0000256" key="1">
    <source>
        <dbReference type="SAM" id="MobiDB-lite"/>
    </source>
</evidence>
<feature type="compositionally biased region" description="Basic and acidic residues" evidence="1">
    <location>
        <begin position="322"/>
        <end position="333"/>
    </location>
</feature>
<dbReference type="Pfam" id="PF22772">
    <property type="entry name" value="WsaF_C"/>
    <property type="match status" value="1"/>
</dbReference>
<evidence type="ECO:0000313" key="5">
    <source>
        <dbReference type="Proteomes" id="UP000326838"/>
    </source>
</evidence>
<feature type="domain" description="WsaF N-terminal" evidence="2">
    <location>
        <begin position="73"/>
        <end position="109"/>
    </location>
</feature>
<protein>
    <submittedName>
        <fullName evidence="4">Glycosyltransferase family 4 protein</fullName>
    </submittedName>
</protein>
<dbReference type="Proteomes" id="UP000326838">
    <property type="component" value="Unassembled WGS sequence"/>
</dbReference>
<feature type="region of interest" description="Disordered" evidence="1">
    <location>
        <begin position="314"/>
        <end position="333"/>
    </location>
</feature>
<dbReference type="InterPro" id="IPR048510">
    <property type="entry name" value="WsaF_N"/>
</dbReference>
<keyword evidence="5" id="KW-1185">Reference proteome</keyword>
<evidence type="ECO:0000259" key="2">
    <source>
        <dbReference type="Pfam" id="PF21374"/>
    </source>
</evidence>
<keyword evidence="4" id="KW-0808">Transferase</keyword>